<feature type="domain" description="Amino acid transporter transmembrane" evidence="10">
    <location>
        <begin position="138"/>
        <end position="528"/>
    </location>
</feature>
<dbReference type="PANTHER" id="PTHR22950:SF458">
    <property type="entry name" value="SODIUM-COUPLED NEUTRAL AMINO ACID TRANSPORTER 11-RELATED"/>
    <property type="match status" value="1"/>
</dbReference>
<dbReference type="GO" id="GO:0015179">
    <property type="term" value="F:L-amino acid transmembrane transporter activity"/>
    <property type="evidence" value="ECO:0007669"/>
    <property type="project" value="TreeGrafter"/>
</dbReference>
<feature type="transmembrane region" description="Helical" evidence="9">
    <location>
        <begin position="450"/>
        <end position="474"/>
    </location>
</feature>
<evidence type="ECO:0000256" key="1">
    <source>
        <dbReference type="ARBA" id="ARBA00004141"/>
    </source>
</evidence>
<feature type="compositionally biased region" description="Acidic residues" evidence="8">
    <location>
        <begin position="31"/>
        <end position="40"/>
    </location>
</feature>
<organism evidence="11 12">
    <name type="scientific">Rhodocollybia butyracea</name>
    <dbReference type="NCBI Taxonomy" id="206335"/>
    <lineage>
        <taxon>Eukaryota</taxon>
        <taxon>Fungi</taxon>
        <taxon>Dikarya</taxon>
        <taxon>Basidiomycota</taxon>
        <taxon>Agaricomycotina</taxon>
        <taxon>Agaricomycetes</taxon>
        <taxon>Agaricomycetidae</taxon>
        <taxon>Agaricales</taxon>
        <taxon>Marasmiineae</taxon>
        <taxon>Omphalotaceae</taxon>
        <taxon>Rhodocollybia</taxon>
    </lineage>
</organism>
<feature type="transmembrane region" description="Helical" evidence="9">
    <location>
        <begin position="366"/>
        <end position="389"/>
    </location>
</feature>
<evidence type="ECO:0000256" key="4">
    <source>
        <dbReference type="ARBA" id="ARBA00022692"/>
    </source>
</evidence>
<feature type="compositionally biased region" description="Acidic residues" evidence="8">
    <location>
        <begin position="75"/>
        <end position="86"/>
    </location>
</feature>
<feature type="transmembrane region" description="Helical" evidence="9">
    <location>
        <begin position="290"/>
        <end position="307"/>
    </location>
</feature>
<keyword evidence="6 9" id="KW-1133">Transmembrane helix</keyword>
<dbReference type="Proteomes" id="UP000772434">
    <property type="component" value="Unassembled WGS sequence"/>
</dbReference>
<dbReference type="EMBL" id="JADNRY010000030">
    <property type="protein sequence ID" value="KAF9071765.1"/>
    <property type="molecule type" value="Genomic_DNA"/>
</dbReference>
<dbReference type="InterPro" id="IPR013057">
    <property type="entry name" value="AA_transpt_TM"/>
</dbReference>
<feature type="transmembrane region" description="Helical" evidence="9">
    <location>
        <begin position="480"/>
        <end position="498"/>
    </location>
</feature>
<feature type="transmembrane region" description="Helical" evidence="9">
    <location>
        <begin position="327"/>
        <end position="345"/>
    </location>
</feature>
<keyword evidence="3" id="KW-0813">Transport</keyword>
<evidence type="ECO:0000256" key="9">
    <source>
        <dbReference type="SAM" id="Phobius"/>
    </source>
</evidence>
<evidence type="ECO:0000256" key="8">
    <source>
        <dbReference type="SAM" id="MobiDB-lite"/>
    </source>
</evidence>
<feature type="transmembrane region" description="Helical" evidence="9">
    <location>
        <begin position="409"/>
        <end position="429"/>
    </location>
</feature>
<accession>A0A9P5Q0P2</accession>
<evidence type="ECO:0000256" key="2">
    <source>
        <dbReference type="ARBA" id="ARBA00008066"/>
    </source>
</evidence>
<keyword evidence="4 9" id="KW-0812">Transmembrane</keyword>
<comment type="subcellular location">
    <subcellularLocation>
        <location evidence="1">Membrane</location>
        <topology evidence="1">Multi-pass membrane protein</topology>
    </subcellularLocation>
</comment>
<evidence type="ECO:0000259" key="10">
    <source>
        <dbReference type="Pfam" id="PF01490"/>
    </source>
</evidence>
<dbReference type="GO" id="GO:0016020">
    <property type="term" value="C:membrane"/>
    <property type="evidence" value="ECO:0007669"/>
    <property type="project" value="UniProtKB-SubCell"/>
</dbReference>
<keyword evidence="5" id="KW-0029">Amino-acid transport</keyword>
<dbReference type="AlphaFoldDB" id="A0A9P5Q0P2"/>
<feature type="transmembrane region" description="Helical" evidence="9">
    <location>
        <begin position="168"/>
        <end position="190"/>
    </location>
</feature>
<feature type="transmembrane region" description="Helical" evidence="9">
    <location>
        <begin position="510"/>
        <end position="532"/>
    </location>
</feature>
<sequence>MFSSNRTRDIDIESGEASRPLLGDHNVVFSVDDDDSDEETFTSPPRAEHSVRFQEDVQVIHPPLRSTVASREAEFELDDDEIDEEPVTTTTPRGHRGPHLPLIVGLLESSHQTSVPLHDGGADDIDLEAIAAKRTAGGGMFDSVANMANSILGAGIIGLPYAVSQAGFFTGLVLLVALCGVTDWTIRLIVLNAKLSGRHTYIDIMNHCFGSSGRAAVSFFQFSFAFGGMIAFGIIIGDTIPHVIGSIFPDLYKTPVLGLLTNRQFVIFLCTTCVSYPLSLYRDIHKLSRASGLALISMLIIVISVLVEGPHVPPTLKGDPSLRFSFVNSGIFQAIGVISFAFVCHHNSLLIYGSLRTPTLDRFTQVTHVSTLISLFACATLAISGYLVFTEKTQGNILNNFPSNNTLINVARFCFGLNMFTTLPLELFVCREVIEDYFFSHESFNPQRHLFFTTTILFTSMSLAMITCDLGVMLEITGGVSATALAFIFPAACYLKLSNQSLPWYSRSRLPAFICVAFGVIVLTLSLFIALAKSWTKEGEAKMCM</sequence>
<feature type="region of interest" description="Disordered" evidence="8">
    <location>
        <begin position="1"/>
        <end position="95"/>
    </location>
</feature>
<feature type="transmembrane region" description="Helical" evidence="9">
    <location>
        <begin position="143"/>
        <end position="162"/>
    </location>
</feature>
<keyword evidence="7 9" id="KW-0472">Membrane</keyword>
<keyword evidence="12" id="KW-1185">Reference proteome</keyword>
<dbReference type="OrthoDB" id="28208at2759"/>
<proteinExistence type="inferred from homology"/>
<evidence type="ECO:0000313" key="11">
    <source>
        <dbReference type="EMBL" id="KAF9071765.1"/>
    </source>
</evidence>
<dbReference type="Pfam" id="PF01490">
    <property type="entry name" value="Aa_trans"/>
    <property type="match status" value="1"/>
</dbReference>
<reference evidence="11" key="1">
    <citation type="submission" date="2020-11" db="EMBL/GenBank/DDBJ databases">
        <authorList>
            <consortium name="DOE Joint Genome Institute"/>
            <person name="Ahrendt S."/>
            <person name="Riley R."/>
            <person name="Andreopoulos W."/>
            <person name="Labutti K."/>
            <person name="Pangilinan J."/>
            <person name="Ruiz-Duenas F.J."/>
            <person name="Barrasa J.M."/>
            <person name="Sanchez-Garcia M."/>
            <person name="Camarero S."/>
            <person name="Miyauchi S."/>
            <person name="Serrano A."/>
            <person name="Linde D."/>
            <person name="Babiker R."/>
            <person name="Drula E."/>
            <person name="Ayuso-Fernandez I."/>
            <person name="Pacheco R."/>
            <person name="Padilla G."/>
            <person name="Ferreira P."/>
            <person name="Barriuso J."/>
            <person name="Kellner H."/>
            <person name="Castanera R."/>
            <person name="Alfaro M."/>
            <person name="Ramirez L."/>
            <person name="Pisabarro A.G."/>
            <person name="Kuo A."/>
            <person name="Tritt A."/>
            <person name="Lipzen A."/>
            <person name="He G."/>
            <person name="Yan M."/>
            <person name="Ng V."/>
            <person name="Cullen D."/>
            <person name="Martin F."/>
            <person name="Rosso M.-N."/>
            <person name="Henrissat B."/>
            <person name="Hibbett D."/>
            <person name="Martinez A.T."/>
            <person name="Grigoriev I.V."/>
        </authorList>
    </citation>
    <scope>NUCLEOTIDE SEQUENCE</scope>
    <source>
        <strain evidence="11">AH 40177</strain>
    </source>
</reference>
<feature type="compositionally biased region" description="Basic and acidic residues" evidence="8">
    <location>
        <begin position="46"/>
        <end position="55"/>
    </location>
</feature>
<evidence type="ECO:0000313" key="12">
    <source>
        <dbReference type="Proteomes" id="UP000772434"/>
    </source>
</evidence>
<feature type="transmembrane region" description="Helical" evidence="9">
    <location>
        <begin position="215"/>
        <end position="236"/>
    </location>
</feature>
<feature type="compositionally biased region" description="Basic and acidic residues" evidence="8">
    <location>
        <begin position="1"/>
        <end position="11"/>
    </location>
</feature>
<dbReference type="GO" id="GO:0005783">
    <property type="term" value="C:endoplasmic reticulum"/>
    <property type="evidence" value="ECO:0007669"/>
    <property type="project" value="TreeGrafter"/>
</dbReference>
<evidence type="ECO:0000256" key="6">
    <source>
        <dbReference type="ARBA" id="ARBA00022989"/>
    </source>
</evidence>
<gene>
    <name evidence="11" type="ORF">BDP27DRAFT_1321868</name>
</gene>
<evidence type="ECO:0000256" key="7">
    <source>
        <dbReference type="ARBA" id="ARBA00023136"/>
    </source>
</evidence>
<protein>
    <submittedName>
        <fullName evidence="11">Transmembrane amino acid transporter protein-domain-containing protein</fullName>
    </submittedName>
</protein>
<comment type="caution">
    <text evidence="11">The sequence shown here is derived from an EMBL/GenBank/DDBJ whole genome shotgun (WGS) entry which is preliminary data.</text>
</comment>
<evidence type="ECO:0000256" key="3">
    <source>
        <dbReference type="ARBA" id="ARBA00022448"/>
    </source>
</evidence>
<name>A0A9P5Q0P2_9AGAR</name>
<feature type="transmembrane region" description="Helical" evidence="9">
    <location>
        <begin position="256"/>
        <end position="278"/>
    </location>
</feature>
<dbReference type="PANTHER" id="PTHR22950">
    <property type="entry name" value="AMINO ACID TRANSPORTER"/>
    <property type="match status" value="1"/>
</dbReference>
<evidence type="ECO:0000256" key="5">
    <source>
        <dbReference type="ARBA" id="ARBA00022970"/>
    </source>
</evidence>
<comment type="similarity">
    <text evidence="2">Belongs to the amino acid/polyamine transporter 2 family.</text>
</comment>